<keyword evidence="10 12" id="KW-0802">TPR repeat</keyword>
<dbReference type="Gene3D" id="2.60.40.200">
    <property type="entry name" value="Superoxide dismutase, copper/zinc binding domain"/>
    <property type="match status" value="1"/>
</dbReference>
<feature type="compositionally biased region" description="Polar residues" evidence="13">
    <location>
        <begin position="648"/>
        <end position="657"/>
    </location>
</feature>
<dbReference type="Gene3D" id="3.10.20.90">
    <property type="entry name" value="Phosphatidylinositol 3-kinase Catalytic Subunit, Chain A, domain 1"/>
    <property type="match status" value="1"/>
</dbReference>
<dbReference type="Proteomes" id="UP000319663">
    <property type="component" value="Unassembled WGS sequence"/>
</dbReference>
<evidence type="ECO:0000313" key="16">
    <source>
        <dbReference type="EMBL" id="TQB71367.1"/>
    </source>
</evidence>
<dbReference type="InterPro" id="IPR006121">
    <property type="entry name" value="HMA_dom"/>
</dbReference>
<comment type="cofactor">
    <cofactor evidence="1">
        <name>Cu(2+)</name>
        <dbReference type="ChEBI" id="CHEBI:29036"/>
    </cofactor>
</comment>
<evidence type="ECO:0000256" key="13">
    <source>
        <dbReference type="SAM" id="MobiDB-lite"/>
    </source>
</evidence>
<comment type="subcellular location">
    <subcellularLocation>
        <location evidence="2">Cytoplasm</location>
    </subcellularLocation>
</comment>
<feature type="compositionally biased region" description="Low complexity" evidence="13">
    <location>
        <begin position="580"/>
        <end position="598"/>
    </location>
</feature>
<dbReference type="EMBL" id="VIFY01000083">
    <property type="protein sequence ID" value="TQB71367.1"/>
    <property type="molecule type" value="Genomic_DNA"/>
</dbReference>
<sequence>MLESFQTTFAVPMTCEGCAKDISKSLSKVEGIHKVEANVKDQIVLIEGTAPPSSIVAAIQSTGRDAILRGSGTTNTSAVCILETHSKAISNKIRGLVRMVQVGSNMTMVDLTVNGVSPGRYWATVRQTGDISEGARSTGGIWEAVKAKVLGGVDTKATEPRGVFGSVDVNEKGQGNVFLDRPVAVWELIGRSMVLSKTKEGPFKPEDPDTLVGVIARSAGVWDNDKTVCSCSGKNVWQERAELVNQELAVPAQPLVPLYLNYIRPVTIRRCDWYGSKRWLAADKQTQKKPEDGISGIAWASQLSSARKLNTSVITQTANGEIETWVLALAYYDSQQYEDAVQTFNGIADTSKILFNCGVICATIGEHRQAVKYYQKAIQLDQYLAIAYFQEGVSNFLLGDFEEAMANFNDTLLYLRGNRFIDYEQLGLNFRLYSCEVLFNRGLCYIYLHQAEPGMRDLVYASQEKLTADHGVIDEAIRENAEACPFTFARTVPNEAKVRNLKAISYLGKSRLVTASASQPSGAPAAVNGGLSENISYAATHLVQKNMHSRQHSEPPLNRTALPPTPPPDAEKHTVAGDNSSSTHASTTSTGRTNTRAARPPPLNLNLSLKRRPSIDKPRIGTKRTESEPRGLSSRLDHHRNFGRELTRQQSLFYQEPSTHRRRSSDSNAISASGETLNGTTYTTHNQTSGHGHHSRRSVPFRQTYNSIDEADEEEGTKQQGGGHSSDTGNSGSASPSTSASASASASFETLAGGAASQQQRLAAIRVSPTERTHHICNSSIVSMSVGKFRIKAHGAGDTRYIMIDPGIAFGDFETKIRNKFGFQSKVKIKMEDEGDMITMGDQEDLDLLMESARDVANREGCEMMKMEIWVEERP</sequence>
<dbReference type="SUPFAM" id="SSF48452">
    <property type="entry name" value="TPR-like"/>
    <property type="match status" value="1"/>
</dbReference>
<evidence type="ECO:0000256" key="10">
    <source>
        <dbReference type="ARBA" id="ARBA00022803"/>
    </source>
</evidence>
<evidence type="ECO:0000313" key="17">
    <source>
        <dbReference type="Proteomes" id="UP000319663"/>
    </source>
</evidence>
<dbReference type="InterPro" id="IPR019734">
    <property type="entry name" value="TPR_rpt"/>
</dbReference>
<dbReference type="GO" id="GO:0005737">
    <property type="term" value="C:cytoplasm"/>
    <property type="evidence" value="ECO:0007669"/>
    <property type="project" value="UniProtKB-SubCell"/>
</dbReference>
<organism evidence="16 17">
    <name type="scientific">Monascus purpureus</name>
    <name type="common">Red mold</name>
    <name type="synonym">Monascus anka</name>
    <dbReference type="NCBI Taxonomy" id="5098"/>
    <lineage>
        <taxon>Eukaryota</taxon>
        <taxon>Fungi</taxon>
        <taxon>Dikarya</taxon>
        <taxon>Ascomycota</taxon>
        <taxon>Pezizomycotina</taxon>
        <taxon>Eurotiomycetes</taxon>
        <taxon>Eurotiomycetidae</taxon>
        <taxon>Eurotiales</taxon>
        <taxon>Aspergillaceae</taxon>
        <taxon>Monascus</taxon>
    </lineage>
</organism>
<dbReference type="PANTHER" id="PTHR15175:SF0">
    <property type="entry name" value="SH3 DOMAIN-CONTAINING PROTEIN C23A1.17"/>
    <property type="match status" value="1"/>
</dbReference>
<dbReference type="InterPro" id="IPR053793">
    <property type="entry name" value="PB1-like"/>
</dbReference>
<protein>
    <recommendedName>
        <fullName evidence="5">Superoxide dismutase 1 copper chaperone</fullName>
    </recommendedName>
</protein>
<dbReference type="InterPro" id="IPR036163">
    <property type="entry name" value="HMA_dom_sf"/>
</dbReference>
<evidence type="ECO:0000256" key="1">
    <source>
        <dbReference type="ARBA" id="ARBA00001973"/>
    </source>
</evidence>
<dbReference type="Pfam" id="PF00403">
    <property type="entry name" value="HMA"/>
    <property type="match status" value="1"/>
</dbReference>
<comment type="similarity">
    <text evidence="4">Belongs to the CCS1 family.</text>
</comment>
<dbReference type="PROSITE" id="PS50005">
    <property type="entry name" value="TPR"/>
    <property type="match status" value="1"/>
</dbReference>
<dbReference type="FunFam" id="2.60.40.200:FF:000009">
    <property type="entry name" value="Superoxide dismutase 1 copper chaperone"/>
    <property type="match status" value="1"/>
</dbReference>
<evidence type="ECO:0000256" key="12">
    <source>
        <dbReference type="PROSITE-ProRule" id="PRU00339"/>
    </source>
</evidence>
<evidence type="ECO:0000259" key="15">
    <source>
        <dbReference type="PROSITE" id="PS51745"/>
    </source>
</evidence>
<dbReference type="SMART" id="SM00028">
    <property type="entry name" value="TPR"/>
    <property type="match status" value="2"/>
</dbReference>
<dbReference type="CDD" id="cd00371">
    <property type="entry name" value="HMA"/>
    <property type="match status" value="1"/>
</dbReference>
<feature type="compositionally biased region" description="Low complexity" evidence="13">
    <location>
        <begin position="731"/>
        <end position="742"/>
    </location>
</feature>
<keyword evidence="6" id="KW-0728">SH3 domain</keyword>
<dbReference type="Gene3D" id="1.25.40.10">
    <property type="entry name" value="Tetratricopeptide repeat domain"/>
    <property type="match status" value="1"/>
</dbReference>
<comment type="caution">
    <text evidence="16">The sequence shown here is derived from an EMBL/GenBank/DDBJ whole genome shotgun (WGS) entry which is preliminary data.</text>
</comment>
<dbReference type="PANTHER" id="PTHR15175">
    <property type="entry name" value="NEUTROPHIL CYTOSOLIC FACTOR 2, NEUTROPHIL NADPH OXIDASE FACTOR 2"/>
    <property type="match status" value="1"/>
</dbReference>
<dbReference type="STRING" id="5098.A0A507QTH6"/>
<keyword evidence="7" id="KW-0963">Cytoplasm</keyword>
<dbReference type="Pfam" id="PF00564">
    <property type="entry name" value="PB1"/>
    <property type="match status" value="1"/>
</dbReference>
<dbReference type="SUPFAM" id="SSF55008">
    <property type="entry name" value="HMA, heavy metal-associated domain"/>
    <property type="match status" value="1"/>
</dbReference>
<feature type="domain" description="HMA" evidence="14">
    <location>
        <begin position="4"/>
        <end position="67"/>
    </location>
</feature>
<dbReference type="GO" id="GO:0046872">
    <property type="term" value="F:metal ion binding"/>
    <property type="evidence" value="ECO:0007669"/>
    <property type="project" value="UniProtKB-KW"/>
</dbReference>
<keyword evidence="9" id="KW-0677">Repeat</keyword>
<feature type="domain" description="PB1" evidence="15">
    <location>
        <begin position="786"/>
        <end position="874"/>
    </location>
</feature>
<dbReference type="PROSITE" id="PS50846">
    <property type="entry name" value="HMA_2"/>
    <property type="match status" value="1"/>
</dbReference>
<dbReference type="InterPro" id="IPR036423">
    <property type="entry name" value="SOD-like_Cu/Zn_dom_sf"/>
</dbReference>
<dbReference type="Pfam" id="PF13181">
    <property type="entry name" value="TPR_8"/>
    <property type="match status" value="1"/>
</dbReference>
<name>A0A507QTH6_MONPU</name>
<evidence type="ECO:0000256" key="6">
    <source>
        <dbReference type="ARBA" id="ARBA00022443"/>
    </source>
</evidence>
<accession>A0A507QTH6</accession>
<keyword evidence="8" id="KW-0479">Metal-binding</keyword>
<dbReference type="InterPro" id="IPR011990">
    <property type="entry name" value="TPR-like_helical_dom_sf"/>
</dbReference>
<dbReference type="FunFam" id="3.30.70.100:FF:000038">
    <property type="entry name" value="Superoxide dismutase 1 copper chaperone"/>
    <property type="match status" value="1"/>
</dbReference>
<feature type="compositionally biased region" description="Polar residues" evidence="13">
    <location>
        <begin position="666"/>
        <end position="690"/>
    </location>
</feature>
<keyword evidence="11" id="KW-1015">Disulfide bond</keyword>
<reference evidence="16 17" key="1">
    <citation type="submission" date="2019-06" db="EMBL/GenBank/DDBJ databases">
        <title>Wine fermentation using esterase from Monascus purpureus.</title>
        <authorList>
            <person name="Geng C."/>
            <person name="Zhang Y."/>
        </authorList>
    </citation>
    <scope>NUCLEOTIDE SEQUENCE [LARGE SCALE GENOMIC DNA]</scope>
    <source>
        <strain evidence="16">HQ1</strain>
    </source>
</reference>
<dbReference type="FunFam" id="1.25.40.10:FF:000017">
    <property type="entry name" value="NADPH oxidase regulator NoxR"/>
    <property type="match status" value="1"/>
</dbReference>
<evidence type="ECO:0000256" key="3">
    <source>
        <dbReference type="ARBA" id="ARBA00008051"/>
    </source>
</evidence>
<comment type="similarity">
    <text evidence="3">Belongs to the NCF2/NOXA1 family.</text>
</comment>
<feature type="region of interest" description="Disordered" evidence="13">
    <location>
        <begin position="545"/>
        <end position="742"/>
    </location>
</feature>
<evidence type="ECO:0000256" key="8">
    <source>
        <dbReference type="ARBA" id="ARBA00022723"/>
    </source>
</evidence>
<dbReference type="AlphaFoldDB" id="A0A507QTH6"/>
<proteinExistence type="inferred from homology"/>
<dbReference type="SMART" id="SM00666">
    <property type="entry name" value="PB1"/>
    <property type="match status" value="1"/>
</dbReference>
<dbReference type="Gene3D" id="3.30.70.100">
    <property type="match status" value="1"/>
</dbReference>
<evidence type="ECO:0000259" key="14">
    <source>
        <dbReference type="PROSITE" id="PS50846"/>
    </source>
</evidence>
<evidence type="ECO:0000256" key="4">
    <source>
        <dbReference type="ARBA" id="ARBA00010636"/>
    </source>
</evidence>
<dbReference type="InterPro" id="IPR051864">
    <property type="entry name" value="NCF2_NOXA1"/>
</dbReference>
<feature type="compositionally biased region" description="Basic and acidic residues" evidence="13">
    <location>
        <begin position="613"/>
        <end position="647"/>
    </location>
</feature>
<keyword evidence="17" id="KW-1185">Reference proteome</keyword>
<dbReference type="InterPro" id="IPR034892">
    <property type="entry name" value="PB1_NoxR"/>
</dbReference>
<evidence type="ECO:0000256" key="5">
    <source>
        <dbReference type="ARBA" id="ARBA00016103"/>
    </source>
</evidence>
<dbReference type="SUPFAM" id="SSF49329">
    <property type="entry name" value="Cu,Zn superoxide dismutase-like"/>
    <property type="match status" value="1"/>
</dbReference>
<gene>
    <name evidence="16" type="ORF">MPDQ_007641</name>
</gene>
<dbReference type="GO" id="GO:0006801">
    <property type="term" value="P:superoxide metabolic process"/>
    <property type="evidence" value="ECO:0007669"/>
    <property type="project" value="InterPro"/>
</dbReference>
<evidence type="ECO:0000256" key="2">
    <source>
        <dbReference type="ARBA" id="ARBA00004496"/>
    </source>
</evidence>
<feature type="repeat" description="TPR" evidence="12">
    <location>
        <begin position="351"/>
        <end position="384"/>
    </location>
</feature>
<evidence type="ECO:0000256" key="7">
    <source>
        <dbReference type="ARBA" id="ARBA00022490"/>
    </source>
</evidence>
<dbReference type="PROSITE" id="PS51745">
    <property type="entry name" value="PB1"/>
    <property type="match status" value="1"/>
</dbReference>
<dbReference type="SUPFAM" id="SSF54277">
    <property type="entry name" value="CAD &amp; PB1 domains"/>
    <property type="match status" value="1"/>
</dbReference>
<dbReference type="CDD" id="cd06408">
    <property type="entry name" value="PB1_NoxR"/>
    <property type="match status" value="1"/>
</dbReference>
<evidence type="ECO:0000256" key="9">
    <source>
        <dbReference type="ARBA" id="ARBA00022737"/>
    </source>
</evidence>
<evidence type="ECO:0000256" key="11">
    <source>
        <dbReference type="ARBA" id="ARBA00023157"/>
    </source>
</evidence>
<dbReference type="InterPro" id="IPR000270">
    <property type="entry name" value="PB1_dom"/>
</dbReference>